<evidence type="ECO:0000313" key="2">
    <source>
        <dbReference type="Proteomes" id="UP000680067"/>
    </source>
</evidence>
<reference evidence="1" key="1">
    <citation type="submission" date="2021-04" db="EMBL/GenBank/DDBJ databases">
        <title>novel species isolated from subtropical streams in China.</title>
        <authorList>
            <person name="Lu H."/>
        </authorList>
    </citation>
    <scope>NUCLEOTIDE SEQUENCE</scope>
    <source>
        <strain evidence="1">LFS511W</strain>
    </source>
</reference>
<protein>
    <submittedName>
        <fullName evidence="1">DUF2288 domain-containing protein</fullName>
    </submittedName>
</protein>
<accession>A0A941DIF8</accession>
<gene>
    <name evidence="1" type="ORF">KDM89_00700</name>
</gene>
<comment type="caution">
    <text evidence="1">The sequence shown here is derived from an EMBL/GenBank/DDBJ whole genome shotgun (WGS) entry which is preliminary data.</text>
</comment>
<dbReference type="RefSeq" id="WP_212686040.1">
    <property type="nucleotide sequence ID" value="NZ_JAGSPN010000001.1"/>
</dbReference>
<keyword evidence="2" id="KW-1185">Reference proteome</keyword>
<organism evidence="1 2">
    <name type="scientific">Undibacterium luofuense</name>
    <dbReference type="NCBI Taxonomy" id="2828733"/>
    <lineage>
        <taxon>Bacteria</taxon>
        <taxon>Pseudomonadati</taxon>
        <taxon>Pseudomonadota</taxon>
        <taxon>Betaproteobacteria</taxon>
        <taxon>Burkholderiales</taxon>
        <taxon>Oxalobacteraceae</taxon>
        <taxon>Undibacterium</taxon>
    </lineage>
</organism>
<name>A0A941DIF8_9BURK</name>
<evidence type="ECO:0000313" key="1">
    <source>
        <dbReference type="EMBL" id="MBR7780644.1"/>
    </source>
</evidence>
<dbReference type="AlphaFoldDB" id="A0A941DIF8"/>
<dbReference type="EMBL" id="JAGSPN010000001">
    <property type="protein sequence ID" value="MBR7780644.1"/>
    <property type="molecule type" value="Genomic_DNA"/>
</dbReference>
<dbReference type="Proteomes" id="UP000680067">
    <property type="component" value="Unassembled WGS sequence"/>
</dbReference>
<dbReference type="Pfam" id="PF10052">
    <property type="entry name" value="DUF2288"/>
    <property type="match status" value="1"/>
</dbReference>
<proteinExistence type="predicted"/>
<sequence length="103" mass="11550">MNEESGADLQQKILQETARYPWKELIRQFAAGNVVVVADGLDLVEVAYWMASDNAPAVAPLLASGQLAKVSDEQAQQWLKEEAELWTVVVKPWIVVQYKKVTH</sequence>
<dbReference type="InterPro" id="IPR018741">
    <property type="entry name" value="DUF2288"/>
</dbReference>